<reference evidence="10" key="1">
    <citation type="submission" date="2021-03" db="EMBL/GenBank/DDBJ databases">
        <title>Draft genome sequence of rust myrtle Austropuccinia psidii MF-1, a brazilian biotype.</title>
        <authorList>
            <person name="Quecine M.C."/>
            <person name="Pachon D.M.R."/>
            <person name="Bonatelli M.L."/>
            <person name="Correr F.H."/>
            <person name="Franceschini L.M."/>
            <person name="Leite T.F."/>
            <person name="Margarido G.R.A."/>
            <person name="Almeida C.A."/>
            <person name="Ferrarezi J.A."/>
            <person name="Labate C.A."/>
        </authorList>
    </citation>
    <scope>NUCLEOTIDE SEQUENCE</scope>
    <source>
        <strain evidence="10">MF-1</strain>
    </source>
</reference>
<dbReference type="InterPro" id="IPR019542">
    <property type="entry name" value="Enhancer_polycomb-like_N"/>
</dbReference>
<keyword evidence="3 7" id="KW-0805">Transcription regulation</keyword>
<dbReference type="Pfam" id="PF10513">
    <property type="entry name" value="EPL1"/>
    <property type="match status" value="1"/>
</dbReference>
<accession>A0A9Q3DF03</accession>
<dbReference type="GO" id="GO:0005634">
    <property type="term" value="C:nucleus"/>
    <property type="evidence" value="ECO:0007669"/>
    <property type="project" value="UniProtKB-SubCell"/>
</dbReference>
<comment type="subcellular location">
    <subcellularLocation>
        <location evidence="1 7">Nucleus</location>
    </subcellularLocation>
</comment>
<feature type="region of interest" description="Disordered" evidence="8">
    <location>
        <begin position="413"/>
        <end position="451"/>
    </location>
</feature>
<feature type="compositionally biased region" description="Low complexity" evidence="8">
    <location>
        <begin position="875"/>
        <end position="890"/>
    </location>
</feature>
<sequence>MPKAATRFRNRKINFRTRISIRTGAFDLPSDHEDDELAFEDERKQSMGSSHLNDKSHVIETGVDKEEESELHLQKVINASTAALLGSAIKQRDPLNHPIISDCTNNIAPDSSLASHLTSNHDPAQITPHIPIPDATGLVDPKIYESLYAHSKIFLPSSYIRFSDTVEDTLGGVVYTMDDQDQTWLDQFNSENGHPNESSKSSIMDDISKIRRSNARKGKEKERIGLESEGLGQLSDLPGPLSENDFEALMDHFEKVTEETVPGLHLDTNRLPSSADLEHSLEGPLIPPRLLSIKIFAKFVYSHWKERRLKRGGKPIMPAIDFDESNENNPYVCFRRREIKMVRKTRRTDSQNLGRLIRLRNDLYKAQELLNTVAARERIKREAAELEKAIFEGRCLVRELKRGLNQADGDEELLVSKKEKRRKRDESGNRALKSPTRKPINFSHNGPTPEGGLVQDVHFLREQAKATAKLMEREFNRCREEQSGWEDFTDSAHLPMSLSAAALRWRGPLCLDSLSTSKTNRESSNAIEQGLTTNATIITPLIMENNQFRKRVGRGGRFLLDRIIAPRQRTWISNKLRFNTLDQTQQDIRHRRLTDRWRYDDDLRNEFPSVDDPCIIDDYSIAYSSKRRNLLEPDDLECLEPHSEVYLAKAKEYLDRVPDPEPPVVRIGKLPGKVTPNLYGGSVSFNRNTTHASSLQEQNISSHLSAQASVSRLNPKRTPSGYVSINNNNLSDSPLLGPPARIQRNPSSQSTTPPNVSGLGIVPINSNGKSSSHEQQTNPLGWQNSGITCSSTNQNANSPKNGIATTTAMAGGNLTSVGPSQHGPSSQNTISISFPLNVHNGGLSRSIPVPANNFMTTSRPITGTMNVLGVNPILSTQPIPRPRSSSSNLPQQPPPSTIITTTTPASFISRPGSASSHSSLHQAAPQSHSSPNVTNSRSTKTVVASSLGQTSYPPSSNHLATPHHLQSRHHTSPSRSTTPNEIRPTTTPQSVRHSSPSPHVPPSPTTLSPGSLGANAAKATLSRYTHHSPIGLVPGHPSSPRLNHPGNVFNPIFPHQQSPSQGAQNGPTATATTGFS</sequence>
<feature type="region of interest" description="Disordered" evidence="8">
    <location>
        <begin position="188"/>
        <end position="237"/>
    </location>
</feature>
<name>A0A9Q3DF03_9BASI</name>
<evidence type="ECO:0000256" key="3">
    <source>
        <dbReference type="ARBA" id="ARBA00023015"/>
    </source>
</evidence>
<dbReference type="GO" id="GO:0035267">
    <property type="term" value="C:NuA4 histone acetyltransferase complex"/>
    <property type="evidence" value="ECO:0007669"/>
    <property type="project" value="InterPro"/>
</dbReference>
<keyword evidence="11" id="KW-1185">Reference proteome</keyword>
<evidence type="ECO:0000256" key="2">
    <source>
        <dbReference type="ARBA" id="ARBA00008035"/>
    </source>
</evidence>
<evidence type="ECO:0000313" key="10">
    <source>
        <dbReference type="EMBL" id="MBW0499775.1"/>
    </source>
</evidence>
<keyword evidence="4 7" id="KW-0804">Transcription</keyword>
<comment type="function">
    <text evidence="6">Component of the NuA4 histone acetyltransferase complex which is involved in transcriptional activation of selected genes principally by acetylation of nucleosomal histone H4 and H2A. The NuA4 complex is also involved in DNA repair. Involved in gene silencing by neighboring heterochromatin, blockage of the silencing spreading along the chromosome, and required for cell cycle progression through G2/M.</text>
</comment>
<evidence type="ECO:0000256" key="5">
    <source>
        <dbReference type="ARBA" id="ARBA00023242"/>
    </source>
</evidence>
<evidence type="ECO:0000256" key="8">
    <source>
        <dbReference type="SAM" id="MobiDB-lite"/>
    </source>
</evidence>
<evidence type="ECO:0000256" key="7">
    <source>
        <dbReference type="RuleBase" id="RU361124"/>
    </source>
</evidence>
<dbReference type="GO" id="GO:0006357">
    <property type="term" value="P:regulation of transcription by RNA polymerase II"/>
    <property type="evidence" value="ECO:0007669"/>
    <property type="project" value="InterPro"/>
</dbReference>
<protein>
    <recommendedName>
        <fullName evidence="7">Enhancer of polycomb-like protein</fullName>
    </recommendedName>
</protein>
<feature type="compositionally biased region" description="Low complexity" evidence="8">
    <location>
        <begin position="913"/>
        <end position="930"/>
    </location>
</feature>
<feature type="compositionally biased region" description="Polar residues" evidence="8">
    <location>
        <begin position="721"/>
        <end position="732"/>
    </location>
</feature>
<feature type="domain" description="Enhancer of polycomb-like N-terminal" evidence="9">
    <location>
        <begin position="9"/>
        <end position="255"/>
    </location>
</feature>
<dbReference type="OrthoDB" id="435275at2759"/>
<dbReference type="Proteomes" id="UP000765509">
    <property type="component" value="Unassembled WGS sequence"/>
</dbReference>
<feature type="compositionally biased region" description="Polar residues" evidence="8">
    <location>
        <begin position="1055"/>
        <end position="1076"/>
    </location>
</feature>
<feature type="compositionally biased region" description="Polar residues" evidence="8">
    <location>
        <begin position="764"/>
        <end position="831"/>
    </location>
</feature>
<comment type="caution">
    <text evidence="10">The sequence shown here is derived from an EMBL/GenBank/DDBJ whole genome shotgun (WGS) entry which is preliminary data.</text>
</comment>
<evidence type="ECO:0000259" key="9">
    <source>
        <dbReference type="Pfam" id="PF10513"/>
    </source>
</evidence>
<evidence type="ECO:0000313" key="11">
    <source>
        <dbReference type="Proteomes" id="UP000765509"/>
    </source>
</evidence>
<feature type="region of interest" description="Disordered" evidence="8">
    <location>
        <begin position="1054"/>
        <end position="1076"/>
    </location>
</feature>
<evidence type="ECO:0000256" key="4">
    <source>
        <dbReference type="ARBA" id="ARBA00023163"/>
    </source>
</evidence>
<keyword evidence="5 7" id="KW-0539">Nucleus</keyword>
<feature type="region of interest" description="Disordered" evidence="8">
    <location>
        <begin position="709"/>
        <end position="831"/>
    </location>
</feature>
<comment type="similarity">
    <text evidence="2 7">Belongs to the enhancer of polycomb family.</text>
</comment>
<evidence type="ECO:0000256" key="6">
    <source>
        <dbReference type="ARBA" id="ARBA00025513"/>
    </source>
</evidence>
<feature type="compositionally biased region" description="Polar residues" evidence="8">
    <location>
        <begin position="744"/>
        <end position="755"/>
    </location>
</feature>
<evidence type="ECO:0000256" key="1">
    <source>
        <dbReference type="ARBA" id="ARBA00004123"/>
    </source>
</evidence>
<organism evidence="10 11">
    <name type="scientific">Austropuccinia psidii MF-1</name>
    <dbReference type="NCBI Taxonomy" id="1389203"/>
    <lineage>
        <taxon>Eukaryota</taxon>
        <taxon>Fungi</taxon>
        <taxon>Dikarya</taxon>
        <taxon>Basidiomycota</taxon>
        <taxon>Pucciniomycotina</taxon>
        <taxon>Pucciniomycetes</taxon>
        <taxon>Pucciniales</taxon>
        <taxon>Sphaerophragmiaceae</taxon>
        <taxon>Austropuccinia</taxon>
    </lineage>
</organism>
<feature type="region of interest" description="Disordered" evidence="8">
    <location>
        <begin position="872"/>
        <end position="1013"/>
    </location>
</feature>
<feature type="compositionally biased region" description="Polar residues" evidence="8">
    <location>
        <begin position="931"/>
        <end position="959"/>
    </location>
</feature>
<dbReference type="PANTHER" id="PTHR14898">
    <property type="entry name" value="ENHANCER OF POLYCOMB"/>
    <property type="match status" value="1"/>
</dbReference>
<dbReference type="EMBL" id="AVOT02015448">
    <property type="protein sequence ID" value="MBW0499775.1"/>
    <property type="molecule type" value="Genomic_DNA"/>
</dbReference>
<dbReference type="AlphaFoldDB" id="A0A9Q3DF03"/>
<gene>
    <name evidence="10" type="ORF">O181_039490</name>
</gene>
<proteinExistence type="inferred from homology"/>
<feature type="compositionally biased region" description="Basic and acidic residues" evidence="8">
    <location>
        <begin position="217"/>
        <end position="226"/>
    </location>
</feature>
<dbReference type="InterPro" id="IPR024943">
    <property type="entry name" value="Enhancer_polycomb"/>
</dbReference>